<evidence type="ECO:0000313" key="2">
    <source>
        <dbReference type="EMBL" id="KAJ1647799.1"/>
    </source>
</evidence>
<feature type="region of interest" description="Disordered" evidence="1">
    <location>
        <begin position="48"/>
        <end position="68"/>
    </location>
</feature>
<evidence type="ECO:0000313" key="3">
    <source>
        <dbReference type="Proteomes" id="UP001145021"/>
    </source>
</evidence>
<sequence length="723" mass="79478">MGRLGRFGLFDVGSSGEPAIKVKTEPLTVEENSESRVPVAARRSSYRSSAFLQSRSSPAAHSRPHFRDSHISSNVADIFASNIESNNFRAKKRLRSPSPPLSLSPSLPPLPSLPSQAAGNFPRATKETPGSLSYRASETSGNPYMSRKKHAKDILSPRCESAGENSSGSESDKIESVIETIMTDPTDNAQARIDRLRGAYDRNRRLHRKYTRLAEMASNEMHSATRAIFQLLEAQSAETVNNSISTRLHEEEPVKHTADRCYANIKDSARIRDVPEKTTPVYPLAYKASENNKAHSSYARSVSSSFSSSSSHVTTSRNYQSKDKGKDDDAILVEGDLGIQSRSTADRPFQFDTHLQPAFKRKPREAFVCTLPGIQQKAILAYGLDGSVQFWDPQEQTRIKFLGDDYFQIEFAQQIVQLSPAIFALVPKTSRSVSAELSRAEPLFLGVAASSIFNKIDTLPVQRWQDIPSAGAGRNSDGSVSVIQGMSFSDSSLSSDGYERAFMLSGRVSPKTVLMQSLHVENGKILGINDTLPMKLELKSRISALCHESWRNYVVTASCTGRVFANDAQSGRLVSEFSSLGCTVGSISPNPTNANILMMGCGSNSDQLRIFDLRQNTLKGGPVLCLGRKSPRTQSEYIRPAWHPFGGLVFCPFHRNQDSDASDNLVAIWDTRYAKCDKDSPQILRPHKSTTWSVAFVDSEKSGSPLMVTAGGDYNVGFTSFKI</sequence>
<gene>
    <name evidence="2" type="ORF">LPJ64_000833</name>
</gene>
<dbReference type="Proteomes" id="UP001145021">
    <property type="component" value="Unassembled WGS sequence"/>
</dbReference>
<feature type="compositionally biased region" description="Low complexity" evidence="1">
    <location>
        <begin position="304"/>
        <end position="317"/>
    </location>
</feature>
<dbReference type="SUPFAM" id="SSF50978">
    <property type="entry name" value="WD40 repeat-like"/>
    <property type="match status" value="1"/>
</dbReference>
<evidence type="ECO:0008006" key="4">
    <source>
        <dbReference type="Google" id="ProtNLM"/>
    </source>
</evidence>
<protein>
    <recommendedName>
        <fullName evidence="4">WD40 repeat-like protein</fullName>
    </recommendedName>
</protein>
<proteinExistence type="predicted"/>
<feature type="region of interest" description="Disordered" evidence="1">
    <location>
        <begin position="92"/>
        <end position="149"/>
    </location>
</feature>
<evidence type="ECO:0000256" key="1">
    <source>
        <dbReference type="SAM" id="MobiDB-lite"/>
    </source>
</evidence>
<feature type="compositionally biased region" description="Polar residues" evidence="1">
    <location>
        <begin position="128"/>
        <end position="143"/>
    </location>
</feature>
<dbReference type="EMBL" id="JANBOH010000019">
    <property type="protein sequence ID" value="KAJ1647799.1"/>
    <property type="molecule type" value="Genomic_DNA"/>
</dbReference>
<keyword evidence="3" id="KW-1185">Reference proteome</keyword>
<comment type="caution">
    <text evidence="2">The sequence shown here is derived from an EMBL/GenBank/DDBJ whole genome shotgun (WGS) entry which is preliminary data.</text>
</comment>
<organism evidence="2 3">
    <name type="scientific">Coemansia asiatica</name>
    <dbReference type="NCBI Taxonomy" id="1052880"/>
    <lineage>
        <taxon>Eukaryota</taxon>
        <taxon>Fungi</taxon>
        <taxon>Fungi incertae sedis</taxon>
        <taxon>Zoopagomycota</taxon>
        <taxon>Kickxellomycotina</taxon>
        <taxon>Kickxellomycetes</taxon>
        <taxon>Kickxellales</taxon>
        <taxon>Kickxellaceae</taxon>
        <taxon>Coemansia</taxon>
    </lineage>
</organism>
<dbReference type="PANTHER" id="PTHR47232">
    <property type="entry name" value="TRANSDUCIN FAMILY PROTEIN / WD-40 REPEAT FAMILY PROTEIN"/>
    <property type="match status" value="1"/>
</dbReference>
<dbReference type="InterPro" id="IPR015943">
    <property type="entry name" value="WD40/YVTN_repeat-like_dom_sf"/>
</dbReference>
<feature type="compositionally biased region" description="Pro residues" evidence="1">
    <location>
        <begin position="97"/>
        <end position="112"/>
    </location>
</feature>
<name>A0A9W8CM12_9FUNG</name>
<reference evidence="2" key="1">
    <citation type="submission" date="2022-07" db="EMBL/GenBank/DDBJ databases">
        <title>Phylogenomic reconstructions and comparative analyses of Kickxellomycotina fungi.</title>
        <authorList>
            <person name="Reynolds N.K."/>
            <person name="Stajich J.E."/>
            <person name="Barry K."/>
            <person name="Grigoriev I.V."/>
            <person name="Crous P."/>
            <person name="Smith M.E."/>
        </authorList>
    </citation>
    <scope>NUCLEOTIDE SEQUENCE</scope>
    <source>
        <strain evidence="2">NBRC 105413</strain>
    </source>
</reference>
<dbReference type="Gene3D" id="2.130.10.10">
    <property type="entry name" value="YVTN repeat-like/Quinoprotein amine dehydrogenase"/>
    <property type="match status" value="1"/>
</dbReference>
<feature type="region of interest" description="Disordered" evidence="1">
    <location>
        <begin position="304"/>
        <end position="327"/>
    </location>
</feature>
<dbReference type="PANTHER" id="PTHR47232:SF1">
    <property type="entry name" value="TRANSDUCIN FAMILY PROTEIN _ WD-40 REPEAT FAMILY PROTEIN"/>
    <property type="match status" value="1"/>
</dbReference>
<accession>A0A9W8CM12</accession>
<dbReference type="InterPro" id="IPR036322">
    <property type="entry name" value="WD40_repeat_dom_sf"/>
</dbReference>
<dbReference type="AlphaFoldDB" id="A0A9W8CM12"/>